<accession>A0A485LVD9</accession>
<dbReference type="AlphaFoldDB" id="A0A485LVD9"/>
<reference evidence="2" key="1">
    <citation type="submission" date="2019-03" db="EMBL/GenBank/DDBJ databases">
        <authorList>
            <person name="Hao L."/>
        </authorList>
    </citation>
    <scope>NUCLEOTIDE SEQUENCE</scope>
</reference>
<gene>
    <name evidence="2" type="ORF">SCFA_130026</name>
</gene>
<dbReference type="InterPro" id="IPR029057">
    <property type="entry name" value="PRTase-like"/>
</dbReference>
<dbReference type="GO" id="GO:0016740">
    <property type="term" value="F:transferase activity"/>
    <property type="evidence" value="ECO:0007669"/>
    <property type="project" value="UniProtKB-KW"/>
</dbReference>
<name>A0A485LVD9_9ZZZZ</name>
<protein>
    <submittedName>
        <fullName evidence="2">Putative phosphoribosyl transferase</fullName>
    </submittedName>
</protein>
<evidence type="ECO:0000313" key="2">
    <source>
        <dbReference type="EMBL" id="VFU12221.1"/>
    </source>
</evidence>
<dbReference type="CDD" id="cd06223">
    <property type="entry name" value="PRTases_typeI"/>
    <property type="match status" value="1"/>
</dbReference>
<evidence type="ECO:0000259" key="1">
    <source>
        <dbReference type="Pfam" id="PF00156"/>
    </source>
</evidence>
<sequence length="226" mass="25011">MGNLKIVSHSEDPFMNREEAGRRLAEELGEYKDKDTVVLGIPRGGVVVARELARILHAELDVVLSRKLGAPGNPELAIGAISEDGTVLLDEDLKQRLGASDEFTGYVEDEQEKQYTRIAESIERFRRVKPKTPVQGRTVIVTDDGLATGATMQASLRTVRKENPKRLIAAVPVGSMDALERIAPEADETIALKAPPIFYAVGQFYEYFGQTSDEEVITSLKENRER</sequence>
<dbReference type="EMBL" id="CAADRM010000035">
    <property type="protein sequence ID" value="VFU12221.1"/>
    <property type="molecule type" value="Genomic_DNA"/>
</dbReference>
<keyword evidence="2" id="KW-0808">Transferase</keyword>
<organism evidence="2">
    <name type="scientific">anaerobic digester metagenome</name>
    <dbReference type="NCBI Taxonomy" id="1263854"/>
    <lineage>
        <taxon>unclassified sequences</taxon>
        <taxon>metagenomes</taxon>
        <taxon>ecological metagenomes</taxon>
    </lineage>
</organism>
<proteinExistence type="predicted"/>
<dbReference type="InterPro" id="IPR000836">
    <property type="entry name" value="PRTase_dom"/>
</dbReference>
<dbReference type="Gene3D" id="3.30.1310.20">
    <property type="entry name" value="PRTase-like"/>
    <property type="match status" value="1"/>
</dbReference>
<feature type="domain" description="Phosphoribosyltransferase" evidence="1">
    <location>
        <begin position="17"/>
        <end position="181"/>
    </location>
</feature>
<dbReference type="SUPFAM" id="SSF53271">
    <property type="entry name" value="PRTase-like"/>
    <property type="match status" value="1"/>
</dbReference>
<dbReference type="Gene3D" id="3.40.50.2020">
    <property type="match status" value="1"/>
</dbReference>
<dbReference type="Pfam" id="PF00156">
    <property type="entry name" value="Pribosyltran"/>
    <property type="match status" value="1"/>
</dbReference>